<comment type="subcellular location">
    <subcellularLocation>
        <location evidence="1">Membrane</location>
        <topology evidence="1">Multi-pass membrane protein</topology>
    </subcellularLocation>
</comment>
<evidence type="ECO:0000313" key="11">
    <source>
        <dbReference type="Proteomes" id="UP000041254"/>
    </source>
</evidence>
<reference evidence="10 11" key="1">
    <citation type="submission" date="2014-11" db="EMBL/GenBank/DDBJ databases">
        <authorList>
            <person name="Zhu J."/>
            <person name="Qi W."/>
            <person name="Song R."/>
        </authorList>
    </citation>
    <scope>NUCLEOTIDE SEQUENCE [LARGE SCALE GENOMIC DNA]</scope>
</reference>
<keyword evidence="11" id="KW-1185">Reference proteome</keyword>
<feature type="transmembrane region" description="Helical" evidence="9">
    <location>
        <begin position="43"/>
        <end position="65"/>
    </location>
</feature>
<gene>
    <name evidence="10" type="ORF">Vbra_15965</name>
</gene>
<keyword evidence="5" id="KW-0375">Hydrogen ion transport</keyword>
<keyword evidence="8 9" id="KW-0472">Membrane</keyword>
<keyword evidence="3" id="KW-0813">Transport</keyword>
<keyword evidence="7" id="KW-0406">Ion transport</keyword>
<evidence type="ECO:0000256" key="4">
    <source>
        <dbReference type="ARBA" id="ARBA00022692"/>
    </source>
</evidence>
<evidence type="ECO:0000256" key="3">
    <source>
        <dbReference type="ARBA" id="ARBA00022448"/>
    </source>
</evidence>
<protein>
    <submittedName>
        <fullName evidence="10">Uncharacterized protein</fullName>
    </submittedName>
</protein>
<evidence type="ECO:0000256" key="7">
    <source>
        <dbReference type="ARBA" id="ARBA00023065"/>
    </source>
</evidence>
<evidence type="ECO:0000313" key="10">
    <source>
        <dbReference type="EMBL" id="CEM16666.1"/>
    </source>
</evidence>
<name>A0A0G4FR17_VITBC</name>
<evidence type="ECO:0000256" key="9">
    <source>
        <dbReference type="SAM" id="Phobius"/>
    </source>
</evidence>
<dbReference type="InterPro" id="IPR008389">
    <property type="entry name" value="ATPase_V0-cplx_e1/e2_su"/>
</dbReference>
<evidence type="ECO:0000256" key="5">
    <source>
        <dbReference type="ARBA" id="ARBA00022781"/>
    </source>
</evidence>
<evidence type="ECO:0000256" key="2">
    <source>
        <dbReference type="ARBA" id="ARBA00008328"/>
    </source>
</evidence>
<evidence type="ECO:0000256" key="1">
    <source>
        <dbReference type="ARBA" id="ARBA00004141"/>
    </source>
</evidence>
<dbReference type="GO" id="GO:0033179">
    <property type="term" value="C:proton-transporting V-type ATPase, V0 domain"/>
    <property type="evidence" value="ECO:0007669"/>
    <property type="project" value="InterPro"/>
</dbReference>
<dbReference type="InParanoid" id="A0A0G4FR17"/>
<evidence type="ECO:0000256" key="6">
    <source>
        <dbReference type="ARBA" id="ARBA00022989"/>
    </source>
</evidence>
<dbReference type="GO" id="GO:0046961">
    <property type="term" value="F:proton-transporting ATPase activity, rotational mechanism"/>
    <property type="evidence" value="ECO:0007669"/>
    <property type="project" value="InterPro"/>
</dbReference>
<dbReference type="VEuPathDB" id="CryptoDB:Vbra_15965"/>
<organism evidence="10 11">
    <name type="scientific">Vitrella brassicaformis (strain CCMP3155)</name>
    <dbReference type="NCBI Taxonomy" id="1169540"/>
    <lineage>
        <taxon>Eukaryota</taxon>
        <taxon>Sar</taxon>
        <taxon>Alveolata</taxon>
        <taxon>Colpodellida</taxon>
        <taxon>Vitrellaceae</taxon>
        <taxon>Vitrella</taxon>
    </lineage>
</organism>
<proteinExistence type="inferred from homology"/>
<evidence type="ECO:0000256" key="8">
    <source>
        <dbReference type="ARBA" id="ARBA00023136"/>
    </source>
</evidence>
<keyword evidence="4 9" id="KW-0812">Transmembrane</keyword>
<dbReference type="OrthoDB" id="418734at2759"/>
<comment type="similarity">
    <text evidence="2">Belongs to the V-ATPase e1/e2 subunit family.</text>
</comment>
<dbReference type="OMA" id="PMILPER"/>
<sequence>MAVGVLLTGTIVFAALGVAACVIFPFCTAYETENITKGESIQLTIVCISVATVCLWGFWISMYMHQMNPMILPERAVH</sequence>
<dbReference type="Pfam" id="PF05493">
    <property type="entry name" value="ATP_synt_H"/>
    <property type="match status" value="1"/>
</dbReference>
<dbReference type="AlphaFoldDB" id="A0A0G4FR17"/>
<dbReference type="Proteomes" id="UP000041254">
    <property type="component" value="Unassembled WGS sequence"/>
</dbReference>
<dbReference type="EMBL" id="CDMY01000480">
    <property type="protein sequence ID" value="CEM16666.1"/>
    <property type="molecule type" value="Genomic_DNA"/>
</dbReference>
<keyword evidence="6 9" id="KW-1133">Transmembrane helix</keyword>
<accession>A0A0G4FR17</accession>